<dbReference type="PROSITE" id="PS50109">
    <property type="entry name" value="HIS_KIN"/>
    <property type="match status" value="1"/>
</dbReference>
<dbReference type="EMBL" id="UOFQ01000054">
    <property type="protein sequence ID" value="VAW86891.1"/>
    <property type="molecule type" value="Genomic_DNA"/>
</dbReference>
<dbReference type="FunFam" id="3.30.565.10:FF:000006">
    <property type="entry name" value="Sensor histidine kinase WalK"/>
    <property type="match status" value="1"/>
</dbReference>
<accession>A0A3B0Z5S6</accession>
<proteinExistence type="predicted"/>
<feature type="domain" description="Histidine kinase" evidence="9">
    <location>
        <begin position="269"/>
        <end position="486"/>
    </location>
</feature>
<dbReference type="InterPro" id="IPR003660">
    <property type="entry name" value="HAMP_dom"/>
</dbReference>
<evidence type="ECO:0000256" key="3">
    <source>
        <dbReference type="ARBA" id="ARBA00022553"/>
    </source>
</evidence>
<keyword evidence="3" id="KW-0597">Phosphoprotein</keyword>
<evidence type="ECO:0000256" key="5">
    <source>
        <dbReference type="ARBA" id="ARBA00022777"/>
    </source>
</evidence>
<dbReference type="Gene3D" id="1.10.287.130">
    <property type="match status" value="1"/>
</dbReference>
<name>A0A3B0Z5S6_9ZZZZ</name>
<dbReference type="GO" id="GO:0016020">
    <property type="term" value="C:membrane"/>
    <property type="evidence" value="ECO:0007669"/>
    <property type="project" value="InterPro"/>
</dbReference>
<dbReference type="PRINTS" id="PR00344">
    <property type="entry name" value="BCTRLSENSOR"/>
</dbReference>
<dbReference type="Gene3D" id="3.30.565.10">
    <property type="entry name" value="Histidine kinase-like ATPase, C-terminal domain"/>
    <property type="match status" value="1"/>
</dbReference>
<evidence type="ECO:0000256" key="4">
    <source>
        <dbReference type="ARBA" id="ARBA00022679"/>
    </source>
</evidence>
<dbReference type="InterPro" id="IPR005467">
    <property type="entry name" value="His_kinase_dom"/>
</dbReference>
<dbReference type="InterPro" id="IPR036890">
    <property type="entry name" value="HATPase_C_sf"/>
</dbReference>
<evidence type="ECO:0000259" key="10">
    <source>
        <dbReference type="PROSITE" id="PS50885"/>
    </source>
</evidence>
<reference evidence="11" key="1">
    <citation type="submission" date="2018-06" db="EMBL/GenBank/DDBJ databases">
        <authorList>
            <person name="Zhirakovskaya E."/>
        </authorList>
    </citation>
    <scope>NUCLEOTIDE SEQUENCE</scope>
</reference>
<gene>
    <name evidence="11" type="ORF">MNBD_GAMMA17-770</name>
</gene>
<comment type="catalytic activity">
    <reaction evidence="1">
        <text>ATP + protein L-histidine = ADP + protein N-phospho-L-histidine.</text>
        <dbReference type="EC" id="2.7.13.3"/>
    </reaction>
</comment>
<dbReference type="SMART" id="SM00388">
    <property type="entry name" value="HisKA"/>
    <property type="match status" value="1"/>
</dbReference>
<dbReference type="PROSITE" id="PS50885">
    <property type="entry name" value="HAMP"/>
    <property type="match status" value="1"/>
</dbReference>
<organism evidence="11">
    <name type="scientific">hydrothermal vent metagenome</name>
    <dbReference type="NCBI Taxonomy" id="652676"/>
    <lineage>
        <taxon>unclassified sequences</taxon>
        <taxon>metagenomes</taxon>
        <taxon>ecological metagenomes</taxon>
    </lineage>
</organism>
<keyword evidence="7 8" id="KW-0472">Membrane</keyword>
<feature type="domain" description="HAMP" evidence="10">
    <location>
        <begin position="198"/>
        <end position="254"/>
    </location>
</feature>
<sequence>MFRTLYAKLSFILVMLLLVVGVIYAFLSLSSARYYHQEVAQKLNLDLAKNLVMDRNLVESGRLNQAALKETFSAYMVINPSIEIYLLDLDGKILSYSAEPGKVKRNSVSLAPIRGFLSGEQLPLLGDDPRSHEQSKVFSVTPVPTVESPEGYLYVVLRGEQYDDIEHFINDSFILRQSGWALAGSLLLGLLAGLVLFYKLTRRLNRLSGNMDDFRRSDFSQFEATSKQQQRGDEIDQLATNFDEMAQRIVVQLDDLKHQDLLRRELIANVSHDLRTPVAILHGYLETLAIKDDALSDAEKKKYRQLALKSSVRLTHLISELFELTRLEAQETVLHCEPFNLAELAQDVTQKFQLQAEEKQLSLSVDSATTTPFVYADISLIARVLENLIGNAMKCTTHGGITIHFKQHEESVLTTVCDTGHGISPQHLPHIFERFYQGANDNSRPQPGGLGLPISQKIIELHGSHIGVDSAQDQGTTFYFTLPLAP</sequence>
<evidence type="ECO:0000256" key="2">
    <source>
        <dbReference type="ARBA" id="ARBA00012438"/>
    </source>
</evidence>
<dbReference type="InterPro" id="IPR004358">
    <property type="entry name" value="Sig_transdc_His_kin-like_C"/>
</dbReference>
<dbReference type="InterPro" id="IPR036097">
    <property type="entry name" value="HisK_dim/P_sf"/>
</dbReference>
<dbReference type="PANTHER" id="PTHR43711:SF1">
    <property type="entry name" value="HISTIDINE KINASE 1"/>
    <property type="match status" value="1"/>
</dbReference>
<keyword evidence="5 11" id="KW-0418">Kinase</keyword>
<evidence type="ECO:0000256" key="8">
    <source>
        <dbReference type="SAM" id="Phobius"/>
    </source>
</evidence>
<dbReference type="CDD" id="cd00082">
    <property type="entry name" value="HisKA"/>
    <property type="match status" value="1"/>
</dbReference>
<protein>
    <recommendedName>
        <fullName evidence="2">histidine kinase</fullName>
        <ecNumber evidence="2">2.7.13.3</ecNumber>
    </recommendedName>
</protein>
<dbReference type="InterPro" id="IPR050736">
    <property type="entry name" value="Sensor_HK_Regulatory"/>
</dbReference>
<dbReference type="Pfam" id="PF00512">
    <property type="entry name" value="HisKA"/>
    <property type="match status" value="1"/>
</dbReference>
<dbReference type="EC" id="2.7.13.3" evidence="2"/>
<evidence type="ECO:0000256" key="6">
    <source>
        <dbReference type="ARBA" id="ARBA00023012"/>
    </source>
</evidence>
<keyword evidence="8" id="KW-0812">Transmembrane</keyword>
<dbReference type="InterPro" id="IPR003661">
    <property type="entry name" value="HisK_dim/P_dom"/>
</dbReference>
<evidence type="ECO:0000256" key="1">
    <source>
        <dbReference type="ARBA" id="ARBA00000085"/>
    </source>
</evidence>
<keyword evidence="4" id="KW-0808">Transferase</keyword>
<dbReference type="PANTHER" id="PTHR43711">
    <property type="entry name" value="TWO-COMPONENT HISTIDINE KINASE"/>
    <property type="match status" value="1"/>
</dbReference>
<evidence type="ECO:0000259" key="9">
    <source>
        <dbReference type="PROSITE" id="PS50109"/>
    </source>
</evidence>
<dbReference type="AlphaFoldDB" id="A0A3B0Z5S6"/>
<feature type="transmembrane region" description="Helical" evidence="8">
    <location>
        <begin position="179"/>
        <end position="198"/>
    </location>
</feature>
<dbReference type="Pfam" id="PF02518">
    <property type="entry name" value="HATPase_c"/>
    <property type="match status" value="1"/>
</dbReference>
<keyword evidence="8" id="KW-1133">Transmembrane helix</keyword>
<dbReference type="SUPFAM" id="SSF47384">
    <property type="entry name" value="Homodimeric domain of signal transducing histidine kinase"/>
    <property type="match status" value="1"/>
</dbReference>
<feature type="transmembrane region" description="Helical" evidence="8">
    <location>
        <begin position="6"/>
        <end position="27"/>
    </location>
</feature>
<keyword evidence="6" id="KW-0902">Two-component regulatory system</keyword>
<dbReference type="InterPro" id="IPR003594">
    <property type="entry name" value="HATPase_dom"/>
</dbReference>
<dbReference type="FunFam" id="1.10.287.130:FF:000001">
    <property type="entry name" value="Two-component sensor histidine kinase"/>
    <property type="match status" value="1"/>
</dbReference>
<dbReference type="CDD" id="cd06225">
    <property type="entry name" value="HAMP"/>
    <property type="match status" value="1"/>
</dbReference>
<dbReference type="SUPFAM" id="SSF55874">
    <property type="entry name" value="ATPase domain of HSP90 chaperone/DNA topoisomerase II/histidine kinase"/>
    <property type="match status" value="1"/>
</dbReference>
<evidence type="ECO:0000313" key="11">
    <source>
        <dbReference type="EMBL" id="VAW86891.1"/>
    </source>
</evidence>
<dbReference type="GO" id="GO:0000155">
    <property type="term" value="F:phosphorelay sensor kinase activity"/>
    <property type="evidence" value="ECO:0007669"/>
    <property type="project" value="InterPro"/>
</dbReference>
<evidence type="ECO:0000256" key="7">
    <source>
        <dbReference type="ARBA" id="ARBA00023136"/>
    </source>
</evidence>
<dbReference type="Gene3D" id="6.10.340.10">
    <property type="match status" value="1"/>
</dbReference>
<dbReference type="SMART" id="SM00387">
    <property type="entry name" value="HATPase_c"/>
    <property type="match status" value="1"/>
</dbReference>